<dbReference type="EMBL" id="OZ075124">
    <property type="protein sequence ID" value="CAL4923488.1"/>
    <property type="molecule type" value="Genomic_DNA"/>
</dbReference>
<protein>
    <submittedName>
        <fullName evidence="3">Uncharacterized protein</fullName>
    </submittedName>
</protein>
<reference evidence="3 4" key="2">
    <citation type="submission" date="2024-10" db="EMBL/GenBank/DDBJ databases">
        <authorList>
            <person name="Ryan C."/>
        </authorList>
    </citation>
    <scope>NUCLEOTIDE SEQUENCE [LARGE SCALE GENOMIC DNA]</scope>
</reference>
<dbReference type="Proteomes" id="UP001497457">
    <property type="component" value="Chromosome 14rd"/>
</dbReference>
<dbReference type="PANTHER" id="PTHR11223">
    <property type="entry name" value="EXPORTIN 1/5"/>
    <property type="match status" value="1"/>
</dbReference>
<proteinExistence type="predicted"/>
<evidence type="ECO:0000313" key="4">
    <source>
        <dbReference type="Proteomes" id="UP001497457"/>
    </source>
</evidence>
<feature type="domain" description="Exportin-1/Importin-beta-like" evidence="1">
    <location>
        <begin position="26"/>
        <end position="180"/>
    </location>
</feature>
<dbReference type="InterPro" id="IPR045478">
    <property type="entry name" value="Exportin-5_C"/>
</dbReference>
<feature type="domain" description="Exportin-5 C-terminal" evidence="2">
    <location>
        <begin position="267"/>
        <end position="670"/>
    </location>
</feature>
<keyword evidence="4" id="KW-1185">Reference proteome</keyword>
<dbReference type="Pfam" id="PF08389">
    <property type="entry name" value="Xpo1"/>
    <property type="match status" value="1"/>
</dbReference>
<organism evidence="3 4">
    <name type="scientific">Urochloa decumbens</name>
    <dbReference type="NCBI Taxonomy" id="240449"/>
    <lineage>
        <taxon>Eukaryota</taxon>
        <taxon>Viridiplantae</taxon>
        <taxon>Streptophyta</taxon>
        <taxon>Embryophyta</taxon>
        <taxon>Tracheophyta</taxon>
        <taxon>Spermatophyta</taxon>
        <taxon>Magnoliopsida</taxon>
        <taxon>Liliopsida</taxon>
        <taxon>Poales</taxon>
        <taxon>Poaceae</taxon>
        <taxon>PACMAD clade</taxon>
        <taxon>Panicoideae</taxon>
        <taxon>Panicodae</taxon>
        <taxon>Paniceae</taxon>
        <taxon>Melinidinae</taxon>
        <taxon>Urochloa</taxon>
    </lineage>
</organism>
<dbReference type="AlphaFoldDB" id="A0ABC8XAD8"/>
<dbReference type="InterPro" id="IPR011989">
    <property type="entry name" value="ARM-like"/>
</dbReference>
<evidence type="ECO:0000259" key="1">
    <source>
        <dbReference type="Pfam" id="PF08389"/>
    </source>
</evidence>
<dbReference type="InterPro" id="IPR013598">
    <property type="entry name" value="Exportin-1/Importin-b-like"/>
</dbReference>
<name>A0ABC8XAD8_9POAL</name>
<evidence type="ECO:0000259" key="2">
    <source>
        <dbReference type="Pfam" id="PF19273"/>
    </source>
</evidence>
<reference evidence="4" key="1">
    <citation type="submission" date="2024-06" db="EMBL/GenBank/DDBJ databases">
        <authorList>
            <person name="Ryan C."/>
        </authorList>
    </citation>
    <scope>NUCLEOTIDE SEQUENCE [LARGE SCALE GENOMIC DNA]</scope>
</reference>
<dbReference type="InterPro" id="IPR045065">
    <property type="entry name" value="XPO1/5"/>
</dbReference>
<dbReference type="Gene3D" id="1.25.10.10">
    <property type="entry name" value="Leucine-rich Repeat Variant"/>
    <property type="match status" value="2"/>
</dbReference>
<dbReference type="Pfam" id="PF19273">
    <property type="entry name" value="Exportin-5"/>
    <property type="match status" value="1"/>
</dbReference>
<evidence type="ECO:0000313" key="3">
    <source>
        <dbReference type="EMBL" id="CAL4923488.1"/>
    </source>
</evidence>
<accession>A0ABC8XAD8</accession>
<gene>
    <name evidence="3" type="ORF">URODEC1_LOCUS22342</name>
</gene>
<dbReference type="PANTHER" id="PTHR11223:SF11">
    <property type="entry name" value="OS11G0519500 PROTEIN"/>
    <property type="match status" value="1"/>
</dbReference>
<sequence length="1158" mass="132894">MPRKNSDSDEAGTSRCGDPVIGSKRAVATFVAEIAWSHGVSILHDLIPRLISLSAKGACEAELVCSILRSILNVGITHDALFKVGDRGETLLHGLGEFLPQVLALLCSLLDKHTRDSFSDTSNQYMEDANQHECTVKAALDTAQAYAEWTPVTDLARYGLIQRCGSLLHSNIFRIHALQFFKSIMQSKRPVGIAIAEYDLAVSSVFPILMNISEGSLKFVEPEMQCLKAPCSSLRYPAAHPKVMSNLFELLESVPATCEDISDGMSCHLVEEHNVLAESFTLVASFPRVQKDPGLLSCILIPLSKIWSQPEWEINLMDYFCDAWFRTSVHNIFVLVNEELKKCMPEKSNGTGPKVKSSWSTLLPLMLPILLKLLQYIHSLWTDEVAFNISEELEEAKFIMCSVDSSDLENEIRVWLQKIRKTGYMVIGNCSYLEGAFHNLLDNTLVCGALLKNIDSMEFRHVTWLIRYAIIPLLKNCPCGLWKKWLDVLLKPVFHYCEYTLYSSWCHLLYKNMVHVPDNFGDASVSKEKLDKLGSGLMFKLTREVSHLFAVIALPDLNGGLALERQSIIQKVARSEDLESILSSSLVGYLLYHDDINGSVLRLISYIFGYWTDGVARTIAVPFCHRLIQLATVTHSNELISYVNDDIIPNVIRSLEIKPCSDGNKEIISVKSESDILTNLCYDAYLCTADQGLVSEGTFPRSNAEFFRKWLLKQVEMVHCKNESVDELEEIVCIWEIEEEFISYLPTYTTLILGVDSFVNNLKDGYFLQYSPTEIMNEFLSKHVVDSSDVWVVSAMLSDERKLSSEHWKRQSKQPYEFFHKLINFNKPYIKDGMQYFGYNENVQKLLEDNSEEWPSLAGYNRSSTLELFCSILELWEPQFHPLIREAHKNVLIEMASQLTFGDYIDLVQPFQPDSADFLEHLQPYAQNYIDDKNKTFGYDKAKEQTKLHKQFDIHLASGALDPYIRQIRSSKGNFYQKTLDGGILGNQFVDLDYVLRAMSLERRAKLLEEEDRQCLYLKHMEIVVANEQEQLRNELKSLIQELKDEQFFLVDVDDNIEWGKKRFSELVNKFEEDVFAGLHLPKYYVIRGIMDLQQMLCMEDRSLKDAFAVVVGVPYRRWMETRHLFWMDTRYYEHGCYSVIEDPIKEIWMKEDERRAN</sequence>